<accession>A0A392N4M7</accession>
<keyword evidence="2" id="KW-1185">Reference proteome</keyword>
<comment type="caution">
    <text evidence="1">The sequence shown here is derived from an EMBL/GenBank/DDBJ whole genome shotgun (WGS) entry which is preliminary data.</text>
</comment>
<proteinExistence type="predicted"/>
<reference evidence="1 2" key="1">
    <citation type="journal article" date="2018" name="Front. Plant Sci.">
        <title>Red Clover (Trifolium pratense) and Zigzag Clover (T. medium) - A Picture of Genomic Similarities and Differences.</title>
        <authorList>
            <person name="Dluhosova J."/>
            <person name="Istvanek J."/>
            <person name="Nedelnik J."/>
            <person name="Repkova J."/>
        </authorList>
    </citation>
    <scope>NUCLEOTIDE SEQUENCE [LARGE SCALE GENOMIC DNA]</scope>
    <source>
        <strain evidence="2">cv. 10/8</strain>
        <tissue evidence="1">Leaf</tissue>
    </source>
</reference>
<dbReference type="Proteomes" id="UP000265520">
    <property type="component" value="Unassembled WGS sequence"/>
</dbReference>
<dbReference type="EMBL" id="LXQA010026115">
    <property type="protein sequence ID" value="MCH93938.1"/>
    <property type="molecule type" value="Genomic_DNA"/>
</dbReference>
<feature type="non-terminal residue" evidence="1">
    <location>
        <position position="1"/>
    </location>
</feature>
<name>A0A392N4M7_9FABA</name>
<dbReference type="PANTHER" id="PTHR33116:SF78">
    <property type="entry name" value="OS12G0587133 PROTEIN"/>
    <property type="match status" value="1"/>
</dbReference>
<dbReference type="AlphaFoldDB" id="A0A392N4M7"/>
<sequence>PESVIKEMVAIQRRFLWTGGAESRKVCWVGWITICLSKNLGGLGIKNLEAFNISFLSEWKWRFLVDANSIWYDLLTCRYGNLCEAVTGADTGSAKNQQSLWWRNLVALSYSVHNQSDWFTEGVKIRLGDGTKVKFWSDNWLGSDSFMQVLPRLYTLSADRRCTLADAGNWCDGIWRQTLAWQHTLFSLEETVTTAGGYLTLT</sequence>
<evidence type="ECO:0000313" key="2">
    <source>
        <dbReference type="Proteomes" id="UP000265520"/>
    </source>
</evidence>
<organism evidence="1 2">
    <name type="scientific">Trifolium medium</name>
    <dbReference type="NCBI Taxonomy" id="97028"/>
    <lineage>
        <taxon>Eukaryota</taxon>
        <taxon>Viridiplantae</taxon>
        <taxon>Streptophyta</taxon>
        <taxon>Embryophyta</taxon>
        <taxon>Tracheophyta</taxon>
        <taxon>Spermatophyta</taxon>
        <taxon>Magnoliopsida</taxon>
        <taxon>eudicotyledons</taxon>
        <taxon>Gunneridae</taxon>
        <taxon>Pentapetalae</taxon>
        <taxon>rosids</taxon>
        <taxon>fabids</taxon>
        <taxon>Fabales</taxon>
        <taxon>Fabaceae</taxon>
        <taxon>Papilionoideae</taxon>
        <taxon>50 kb inversion clade</taxon>
        <taxon>NPAAA clade</taxon>
        <taxon>Hologalegina</taxon>
        <taxon>IRL clade</taxon>
        <taxon>Trifolieae</taxon>
        <taxon>Trifolium</taxon>
    </lineage>
</organism>
<protein>
    <submittedName>
        <fullName evidence="1">Putative ribonuclease H protein</fullName>
    </submittedName>
</protein>
<evidence type="ECO:0000313" key="1">
    <source>
        <dbReference type="EMBL" id="MCH93938.1"/>
    </source>
</evidence>
<dbReference type="PANTHER" id="PTHR33116">
    <property type="entry name" value="REVERSE TRANSCRIPTASE ZINC-BINDING DOMAIN-CONTAINING PROTEIN-RELATED-RELATED"/>
    <property type="match status" value="1"/>
</dbReference>